<reference evidence="2 4" key="2">
    <citation type="submission" date="2019-03" db="EMBL/GenBank/DDBJ databases">
        <title>Genomics of glacier-inhabiting Cryobacterium strains.</title>
        <authorList>
            <person name="Liu Q."/>
            <person name="Xin Y.-H."/>
        </authorList>
    </citation>
    <scope>NUCLEOTIDE SEQUENCE [LARGE SCALE GENOMIC DNA]</scope>
    <source>
        <strain evidence="2 4">Hh34</strain>
    </source>
</reference>
<gene>
    <name evidence="2" type="ORF">E3O11_16670</name>
    <name evidence="1" type="ORF">SAMN05216274_1304</name>
</gene>
<dbReference type="Proteomes" id="UP000297963">
    <property type="component" value="Unassembled WGS sequence"/>
</dbReference>
<comment type="caution">
    <text evidence="2">The sequence shown here is derived from an EMBL/GenBank/DDBJ whole genome shotgun (WGS) entry which is preliminary data.</text>
</comment>
<dbReference type="EMBL" id="SOFE01000032">
    <property type="protein sequence ID" value="TFB81355.1"/>
    <property type="molecule type" value="Genomic_DNA"/>
</dbReference>
<protein>
    <submittedName>
        <fullName evidence="2">Uncharacterized protein</fullName>
    </submittedName>
</protein>
<dbReference type="AlphaFoldDB" id="A0A1I3EP27"/>
<accession>A0A1I3EP27</accession>
<evidence type="ECO:0000313" key="2">
    <source>
        <dbReference type="EMBL" id="TFB81355.1"/>
    </source>
</evidence>
<reference evidence="1 3" key="1">
    <citation type="submission" date="2016-10" db="EMBL/GenBank/DDBJ databases">
        <authorList>
            <person name="Varghese N."/>
            <person name="Submissions S."/>
        </authorList>
    </citation>
    <scope>NUCLEOTIDE SEQUENCE [LARGE SCALE GENOMIC DNA]</scope>
    <source>
        <strain evidence="1 3">GMCC 1.11211</strain>
    </source>
</reference>
<dbReference type="Proteomes" id="UP000199681">
    <property type="component" value="Unassembled WGS sequence"/>
</dbReference>
<proteinExistence type="predicted"/>
<evidence type="ECO:0000313" key="1">
    <source>
        <dbReference type="EMBL" id="SFI00441.1"/>
    </source>
</evidence>
<dbReference type="RefSeq" id="WP_092453201.1">
    <property type="nucleotide sequence ID" value="NZ_BKAC01000036.1"/>
</dbReference>
<sequence length="67" mass="7056">MFNAAGEELPVLTEAASVPRNKTNVEAAGIVLVVENGLLAEESPNILPALSLSVIVADTSLMIWLPR</sequence>
<evidence type="ECO:0000313" key="4">
    <source>
        <dbReference type="Proteomes" id="UP000297963"/>
    </source>
</evidence>
<evidence type="ECO:0000313" key="3">
    <source>
        <dbReference type="Proteomes" id="UP000199681"/>
    </source>
</evidence>
<organism evidence="2 4">
    <name type="scientific">Cryobacterium levicorallinum</name>
    <dbReference type="NCBI Taxonomy" id="995038"/>
    <lineage>
        <taxon>Bacteria</taxon>
        <taxon>Bacillati</taxon>
        <taxon>Actinomycetota</taxon>
        <taxon>Actinomycetes</taxon>
        <taxon>Micrococcales</taxon>
        <taxon>Microbacteriaceae</taxon>
        <taxon>Cryobacterium</taxon>
    </lineage>
</organism>
<name>A0A1I3EP27_9MICO</name>
<dbReference type="EMBL" id="FOPW01000030">
    <property type="protein sequence ID" value="SFI00441.1"/>
    <property type="molecule type" value="Genomic_DNA"/>
</dbReference>
<keyword evidence="3" id="KW-1185">Reference proteome</keyword>